<dbReference type="SUPFAM" id="SSF46785">
    <property type="entry name" value="Winged helix' DNA-binding domain"/>
    <property type="match status" value="1"/>
</dbReference>
<dbReference type="InterPro" id="IPR036390">
    <property type="entry name" value="WH_DNA-bd_sf"/>
</dbReference>
<dbReference type="InterPro" id="IPR036388">
    <property type="entry name" value="WH-like_DNA-bd_sf"/>
</dbReference>
<dbReference type="InterPro" id="IPR011991">
    <property type="entry name" value="ArsR-like_HTH"/>
</dbReference>
<dbReference type="EMBL" id="QQXL01000002">
    <property type="protein sequence ID" value="RKW71072.1"/>
    <property type="molecule type" value="Genomic_DNA"/>
</dbReference>
<dbReference type="CDD" id="cd00090">
    <property type="entry name" value="HTH_ARSR"/>
    <property type="match status" value="1"/>
</dbReference>
<evidence type="ECO:0000313" key="1">
    <source>
        <dbReference type="EMBL" id="RKW71072.1"/>
    </source>
</evidence>
<dbReference type="PANTHER" id="PTHR30363">
    <property type="entry name" value="HTH-TYPE TRANSCRIPTIONAL REGULATOR SRLR-RELATED"/>
    <property type="match status" value="1"/>
</dbReference>
<keyword evidence="2" id="KW-1185">Reference proteome</keyword>
<sequence length="272" mass="29899">MAVLRVLGETVVVYLEAPGTAPVDEAPVNVKDADRSTRDRVLRTVLEHGPITAAELGRRLGFTPAAVRRHLDRLEEDGLIGVKDVPQKRARAGRPARHYVVDPTAQVRLGNENGRMAVQAIHMLREMGGQEAVKAFAQRRAAEQEERYRDAVKDVPAGVERADALAAALSEDDYVAFTRVVDVSTGTHAMRSLQLCQAHCPVVDVAHDVPEICEAETEMFARLLDVDVRRLATMAAGGHVCTTHIPLGRDVDNGVPEKRTRITISKKQERTR</sequence>
<dbReference type="Proteomes" id="UP000273119">
    <property type="component" value="Unassembled WGS sequence"/>
</dbReference>
<name>A0A496PKN7_9MICC</name>
<dbReference type="AlphaFoldDB" id="A0A496PKN7"/>
<protein>
    <submittedName>
        <fullName evidence="1">Winged helix-turn-helix transcriptional regulator</fullName>
    </submittedName>
</protein>
<evidence type="ECO:0000313" key="2">
    <source>
        <dbReference type="Proteomes" id="UP000273119"/>
    </source>
</evidence>
<comment type="caution">
    <text evidence="1">The sequence shown here is derived from an EMBL/GenBank/DDBJ whole genome shotgun (WGS) entry which is preliminary data.</text>
</comment>
<proteinExistence type="predicted"/>
<organism evidence="1 2">
    <name type="scientific">Galactobacter caseinivorans</name>
    <dbReference type="NCBI Taxonomy" id="2676123"/>
    <lineage>
        <taxon>Bacteria</taxon>
        <taxon>Bacillati</taxon>
        <taxon>Actinomycetota</taxon>
        <taxon>Actinomycetes</taxon>
        <taxon>Micrococcales</taxon>
        <taxon>Micrococcaceae</taxon>
        <taxon>Galactobacter</taxon>
    </lineage>
</organism>
<dbReference type="PANTHER" id="PTHR30363:SF28">
    <property type="entry name" value="TRANSCRIPTIONAL REGULATORY PROTEIN-RELATED"/>
    <property type="match status" value="1"/>
</dbReference>
<reference evidence="1 2" key="1">
    <citation type="submission" date="2018-07" db="EMBL/GenBank/DDBJ databases">
        <title>Arthrobacter sp. nov., isolated from raw cow's milk with high bacterial count.</title>
        <authorList>
            <person name="Hahne J."/>
            <person name="Isele D."/>
            <person name="Lipski A."/>
        </authorList>
    </citation>
    <scope>NUCLEOTIDE SEQUENCE [LARGE SCALE GENOMIC DNA]</scope>
    <source>
        <strain evidence="1 2">JZ R-183</strain>
    </source>
</reference>
<dbReference type="Pfam" id="PF13412">
    <property type="entry name" value="HTH_24"/>
    <property type="match status" value="1"/>
</dbReference>
<dbReference type="Gene3D" id="1.10.10.10">
    <property type="entry name" value="Winged helix-like DNA-binding domain superfamily/Winged helix DNA-binding domain"/>
    <property type="match status" value="1"/>
</dbReference>
<accession>A0A496PKN7</accession>
<dbReference type="InterPro" id="IPR050313">
    <property type="entry name" value="Carb_Metab_HTH_regulators"/>
</dbReference>
<gene>
    <name evidence="1" type="ORF">DWQ67_04565</name>
</gene>